<dbReference type="GeneTree" id="ENSGT00390000010118"/>
<dbReference type="InterPro" id="IPR051057">
    <property type="entry name" value="PI-PLC_domain"/>
</dbReference>
<reference evidence="3" key="3">
    <citation type="submission" date="2025-09" db="UniProtKB">
        <authorList>
            <consortium name="Ensembl"/>
        </authorList>
    </citation>
    <scope>IDENTIFICATION</scope>
</reference>
<sequence length="299" mass="33862">MKEKIRSAGHVINWVMVVFGVLELTCTKAIQKPHFDDTPTPEFHNPSWMAAIPNNRSLSEITLPGTHNTMALFGGVLAQCQSWSLALQLEAGVRLIDVRVRNVTGNLTIHHGMAYQRAHFGDVLQVVSSFLRRQPTEAVLMRLREEFSETDDIYGAVVSYIQSYANWDLLWQSRLVPTMGQVRGKLIVLQDFHGPDLGMRYRSLDIDDKWKVPTLLHVPEKWQSVQKHLEAAEVGNKDRLFLSYASGAGLFAFPSFVAQRVNVQLLEYLTVRMGKPRRFGMISMDFPAAPLLQAIIDFN</sequence>
<reference evidence="3" key="2">
    <citation type="submission" date="2025-08" db="UniProtKB">
        <authorList>
            <consortium name="Ensembl"/>
        </authorList>
    </citation>
    <scope>IDENTIFICATION</scope>
</reference>
<dbReference type="InterPro" id="IPR017946">
    <property type="entry name" value="PLC-like_Pdiesterase_TIM-brl"/>
</dbReference>
<name>A0A8C9U545_SCLFO</name>
<dbReference type="AlphaFoldDB" id="A0A8C9U545"/>
<dbReference type="GO" id="GO:0006629">
    <property type="term" value="P:lipid metabolic process"/>
    <property type="evidence" value="ECO:0007669"/>
    <property type="project" value="InterPro"/>
</dbReference>
<feature type="chain" id="PRO_5034523127" evidence="1">
    <location>
        <begin position="30"/>
        <end position="299"/>
    </location>
</feature>
<evidence type="ECO:0000259" key="2">
    <source>
        <dbReference type="SMART" id="SM00148"/>
    </source>
</evidence>
<evidence type="ECO:0000313" key="3">
    <source>
        <dbReference type="Ensembl" id="ENSSFOP00015057358.1"/>
    </source>
</evidence>
<dbReference type="PANTHER" id="PTHR13593">
    <property type="match status" value="1"/>
</dbReference>
<reference evidence="3 4" key="1">
    <citation type="submission" date="2019-04" db="EMBL/GenBank/DDBJ databases">
        <authorList>
            <consortium name="Wellcome Sanger Institute Data Sharing"/>
        </authorList>
    </citation>
    <scope>NUCLEOTIDE SEQUENCE [LARGE SCALE GENOMIC DNA]</scope>
</reference>
<evidence type="ECO:0000256" key="1">
    <source>
        <dbReference type="SAM" id="SignalP"/>
    </source>
</evidence>
<dbReference type="CDD" id="cd08586">
    <property type="entry name" value="PI-PLCc_BcPLC_like"/>
    <property type="match status" value="1"/>
</dbReference>
<dbReference type="GeneID" id="108930395"/>
<feature type="domain" description="Phosphatidylinositol-specific phospholipase C X" evidence="2">
    <location>
        <begin position="55"/>
        <end position="191"/>
    </location>
</feature>
<feature type="signal peptide" evidence="1">
    <location>
        <begin position="1"/>
        <end position="29"/>
    </location>
</feature>
<dbReference type="Proteomes" id="UP000694397">
    <property type="component" value="Chromosome 23"/>
</dbReference>
<accession>A0A8C9U545</accession>
<dbReference type="PROSITE" id="PS50007">
    <property type="entry name" value="PIPLC_X_DOMAIN"/>
    <property type="match status" value="1"/>
</dbReference>
<dbReference type="KEGG" id="sfm:108930395"/>
<gene>
    <name evidence="3" type="primary">LOC108930395</name>
</gene>
<organism evidence="3 4">
    <name type="scientific">Scleropages formosus</name>
    <name type="common">Asian bonytongue</name>
    <name type="synonym">Osteoglossum formosum</name>
    <dbReference type="NCBI Taxonomy" id="113540"/>
    <lineage>
        <taxon>Eukaryota</taxon>
        <taxon>Metazoa</taxon>
        <taxon>Chordata</taxon>
        <taxon>Craniata</taxon>
        <taxon>Vertebrata</taxon>
        <taxon>Euteleostomi</taxon>
        <taxon>Actinopterygii</taxon>
        <taxon>Neopterygii</taxon>
        <taxon>Teleostei</taxon>
        <taxon>Osteoglossocephala</taxon>
        <taxon>Osteoglossomorpha</taxon>
        <taxon>Osteoglossiformes</taxon>
        <taxon>Osteoglossidae</taxon>
        <taxon>Scleropages</taxon>
    </lineage>
</organism>
<dbReference type="Ensembl" id="ENSSFOT00015069077.1">
    <property type="protein sequence ID" value="ENSSFOP00015057358.1"/>
    <property type="gene ID" value="ENSSFOG00015033274.1"/>
</dbReference>
<dbReference type="PANTHER" id="PTHR13593:SF113">
    <property type="entry name" value="SI:DKEY-266F7.9"/>
    <property type="match status" value="1"/>
</dbReference>
<dbReference type="InterPro" id="IPR000909">
    <property type="entry name" value="PLipase_C_PInositol-sp_X_dom"/>
</dbReference>
<dbReference type="Pfam" id="PF00388">
    <property type="entry name" value="PI-PLC-X"/>
    <property type="match status" value="1"/>
</dbReference>
<keyword evidence="1" id="KW-0732">Signal</keyword>
<dbReference type="GO" id="GO:0008081">
    <property type="term" value="F:phosphoric diester hydrolase activity"/>
    <property type="evidence" value="ECO:0007669"/>
    <property type="project" value="InterPro"/>
</dbReference>
<dbReference type="Gene3D" id="3.20.20.190">
    <property type="entry name" value="Phosphatidylinositol (PI) phosphodiesterase"/>
    <property type="match status" value="1"/>
</dbReference>
<dbReference type="SUPFAM" id="SSF51695">
    <property type="entry name" value="PLC-like phosphodiesterases"/>
    <property type="match status" value="1"/>
</dbReference>
<proteinExistence type="predicted"/>
<dbReference type="OrthoDB" id="1046782at2759"/>
<dbReference type="RefSeq" id="XP_018601128.1">
    <property type="nucleotide sequence ID" value="XM_018745612.1"/>
</dbReference>
<keyword evidence="4" id="KW-1185">Reference proteome</keyword>
<dbReference type="SMART" id="SM00148">
    <property type="entry name" value="PLCXc"/>
    <property type="match status" value="1"/>
</dbReference>
<evidence type="ECO:0000313" key="4">
    <source>
        <dbReference type="Proteomes" id="UP000694397"/>
    </source>
</evidence>
<protein>
    <submittedName>
        <fullName evidence="3">Si:dkey-266f7.9</fullName>
    </submittedName>
</protein>